<evidence type="ECO:0000313" key="3">
    <source>
        <dbReference type="Proteomes" id="UP001458880"/>
    </source>
</evidence>
<dbReference type="GO" id="GO:0004519">
    <property type="term" value="F:endonuclease activity"/>
    <property type="evidence" value="ECO:0007669"/>
    <property type="project" value="UniProtKB-KW"/>
</dbReference>
<feature type="domain" description="DDE-1" evidence="1">
    <location>
        <begin position="7"/>
        <end position="57"/>
    </location>
</feature>
<dbReference type="InterPro" id="IPR004875">
    <property type="entry name" value="DDE_SF_endonuclease_dom"/>
</dbReference>
<dbReference type="GO" id="GO:0003676">
    <property type="term" value="F:nucleic acid binding"/>
    <property type="evidence" value="ECO:0007669"/>
    <property type="project" value="InterPro"/>
</dbReference>
<reference evidence="2 3" key="1">
    <citation type="journal article" date="2024" name="BMC Genomics">
        <title>De novo assembly and annotation of Popillia japonica's genome with initial clues to its potential as an invasive pest.</title>
        <authorList>
            <person name="Cucini C."/>
            <person name="Boschi S."/>
            <person name="Funari R."/>
            <person name="Cardaioli E."/>
            <person name="Iannotti N."/>
            <person name="Marturano G."/>
            <person name="Paoli F."/>
            <person name="Bruttini M."/>
            <person name="Carapelli A."/>
            <person name="Frati F."/>
            <person name="Nardi F."/>
        </authorList>
    </citation>
    <scope>NUCLEOTIDE SEQUENCE [LARGE SCALE GENOMIC DNA]</scope>
    <source>
        <strain evidence="2">DMR45628</strain>
    </source>
</reference>
<comment type="caution">
    <text evidence="2">The sequence shown here is derived from an EMBL/GenBank/DDBJ whole genome shotgun (WGS) entry which is preliminary data.</text>
</comment>
<dbReference type="Pfam" id="PF03184">
    <property type="entry name" value="DDE_1"/>
    <property type="match status" value="1"/>
</dbReference>
<keyword evidence="2" id="KW-0378">Hydrolase</keyword>
<sequence>MDVINLARENHVSIISLPPHSTHKLQPLDKTFMGSFKAYYKLLANALLKSETSEISKKGFEVTGIYKLNRHIFSDADFIAEEIDAEKRCNSSTIIEATSVAATVDEPQPG</sequence>
<organism evidence="2 3">
    <name type="scientific">Popillia japonica</name>
    <name type="common">Japanese beetle</name>
    <dbReference type="NCBI Taxonomy" id="7064"/>
    <lineage>
        <taxon>Eukaryota</taxon>
        <taxon>Metazoa</taxon>
        <taxon>Ecdysozoa</taxon>
        <taxon>Arthropoda</taxon>
        <taxon>Hexapoda</taxon>
        <taxon>Insecta</taxon>
        <taxon>Pterygota</taxon>
        <taxon>Neoptera</taxon>
        <taxon>Endopterygota</taxon>
        <taxon>Coleoptera</taxon>
        <taxon>Polyphaga</taxon>
        <taxon>Scarabaeiformia</taxon>
        <taxon>Scarabaeidae</taxon>
        <taxon>Rutelinae</taxon>
        <taxon>Popillia</taxon>
    </lineage>
</organism>
<evidence type="ECO:0000259" key="1">
    <source>
        <dbReference type="Pfam" id="PF03184"/>
    </source>
</evidence>
<keyword evidence="3" id="KW-1185">Reference proteome</keyword>
<dbReference type="EMBL" id="JASPKY010000214">
    <property type="protein sequence ID" value="KAK9720012.1"/>
    <property type="molecule type" value="Genomic_DNA"/>
</dbReference>
<name>A0AAW1KLD8_POPJA</name>
<dbReference type="AlphaFoldDB" id="A0AAW1KLD8"/>
<protein>
    <submittedName>
        <fullName evidence="2">DDE superfamily endonuclease</fullName>
    </submittedName>
</protein>
<evidence type="ECO:0000313" key="2">
    <source>
        <dbReference type="EMBL" id="KAK9720012.1"/>
    </source>
</evidence>
<gene>
    <name evidence="2" type="ORF">QE152_g22319</name>
</gene>
<keyword evidence="2" id="KW-0255">Endonuclease</keyword>
<proteinExistence type="predicted"/>
<dbReference type="Proteomes" id="UP001458880">
    <property type="component" value="Unassembled WGS sequence"/>
</dbReference>
<keyword evidence="2" id="KW-0540">Nuclease</keyword>
<accession>A0AAW1KLD8</accession>